<comment type="caution">
    <text evidence="5">The sequence shown here is derived from an EMBL/GenBank/DDBJ whole genome shotgun (WGS) entry which is preliminary data.</text>
</comment>
<dbReference type="InterPro" id="IPR049517">
    <property type="entry name" value="ACX-like_C"/>
</dbReference>
<dbReference type="Pfam" id="PF01968">
    <property type="entry name" value="Hydantoinase_A"/>
    <property type="match status" value="1"/>
</dbReference>
<dbReference type="Proteomes" id="UP000179454">
    <property type="component" value="Unassembled WGS sequence"/>
</dbReference>
<dbReference type="InterPro" id="IPR002821">
    <property type="entry name" value="Hydantoinase_A"/>
</dbReference>
<protein>
    <submittedName>
        <fullName evidence="5">Hydantoinase/oxoprolinase family protein</fullName>
    </submittedName>
</protein>
<name>A0ABD6HG94_AGRVI</name>
<gene>
    <name evidence="5" type="ORF">BBK91_024800</name>
    <name evidence="4" type="ORF">BBL17_025815</name>
</gene>
<evidence type="ECO:0000259" key="2">
    <source>
        <dbReference type="Pfam" id="PF05378"/>
    </source>
</evidence>
<feature type="domain" description="Hydantoinase/oxoprolinase N-terminal" evidence="2">
    <location>
        <begin position="3"/>
        <end position="181"/>
    </location>
</feature>
<evidence type="ECO:0000313" key="7">
    <source>
        <dbReference type="Proteomes" id="UP000179536"/>
    </source>
</evidence>
<dbReference type="EMBL" id="MBFA02000025">
    <property type="protein sequence ID" value="MUP13072.1"/>
    <property type="molecule type" value="Genomic_DNA"/>
</dbReference>
<feature type="domain" description="Acetophenone carboxylase-like C-terminal" evidence="3">
    <location>
        <begin position="568"/>
        <end position="667"/>
    </location>
</feature>
<reference evidence="6 7" key="1">
    <citation type="submission" date="2019-11" db="EMBL/GenBank/DDBJ databases">
        <title>Whole-genome sequencing of Allorhizobium vitis.</title>
        <authorList>
            <person name="Gan H.M."/>
            <person name="Savka M.A."/>
        </authorList>
    </citation>
    <scope>NUCLEOTIDE SEQUENCE [LARGE SCALE GENOMIC DNA]</scope>
    <source>
        <strain evidence="5 7">RF2/1</strain>
        <strain evidence="4 6">T1/7</strain>
    </source>
</reference>
<proteinExistence type="predicted"/>
<dbReference type="EMBL" id="MBFE02000030">
    <property type="protein sequence ID" value="MUO45195.1"/>
    <property type="molecule type" value="Genomic_DNA"/>
</dbReference>
<dbReference type="Pfam" id="PF19278">
    <property type="entry name" value="Hydant_A_C"/>
    <property type="match status" value="1"/>
</dbReference>
<dbReference type="PANTHER" id="PTHR11365:SF23">
    <property type="entry name" value="HYPOTHETICAL 5-OXOPROLINASE (EUROFUNG)-RELATED"/>
    <property type="match status" value="1"/>
</dbReference>
<dbReference type="Proteomes" id="UP000179536">
    <property type="component" value="Unassembled WGS sequence"/>
</dbReference>
<feature type="domain" description="Hydantoinase A/oxoprolinase" evidence="1">
    <location>
        <begin position="202"/>
        <end position="486"/>
    </location>
</feature>
<sequence>MYRIGFDVGGTFTDFTAINVKTGEASHYKTSSTPHDPSEAIETGLAYFINERGFRPEDIEFVGHGTTVATNMVIERRGVPTGLITTRGCRDVLEIGRQTRPNLYDYSVVKPEPLVERWMCIEVAERLNANGDMLVALDEEAVRNAAEQMRQAGMKAVAIGFLHSYINDAHERRAAEIVRDVLPDAYISISSDILPEFREFERFSTTVINAYVGPRMDRYLQRFVERLKTLEIASPPRTIHSNGGLMSVDTVRAYPVRTCLSGPAAGVVGAAKVAQRSGFSNIITYDVGGTSTDVSLVLDGTPAFTTSRLVADYPVRVPMLDIHVIGAGGGSIAAIDDAGALKVGPRSAGAHPGPIAYGRGGTEPTITDANLVLGRLSSDTLLSGRMKVDTEAARRAINEQIASPLGLSVEEAALGIIRIAVASMGRAIRAVSTEKGHKLSEFALFAYGGAGPLHAGAVAREVGLSAVLVPTQPGTMCARGILLSDIGFDFVRSGVFEATEESWPSVHAQFERMQVEGQAWLDGENVAADKRSMSYVIDARYDGQNHEVQVFMLDGINTSYQTFVESFQAAHRHEYGYDIDGRAIDVVNLRLSVSGAVAAKADSEHQPDGGEGKVGSRQVYFDKGWFETAIYNRSALPIGEPVEGPAIIQEMSSTTIVEPGQSVRVDATGTMIIEVL</sequence>
<organism evidence="5 7">
    <name type="scientific">Agrobacterium vitis</name>
    <name type="common">Rhizobium vitis</name>
    <dbReference type="NCBI Taxonomy" id="373"/>
    <lineage>
        <taxon>Bacteria</taxon>
        <taxon>Pseudomonadati</taxon>
        <taxon>Pseudomonadota</taxon>
        <taxon>Alphaproteobacteria</taxon>
        <taxon>Hyphomicrobiales</taxon>
        <taxon>Rhizobiaceae</taxon>
        <taxon>Rhizobium/Agrobacterium group</taxon>
        <taxon>Agrobacterium</taxon>
    </lineage>
</organism>
<evidence type="ECO:0000313" key="6">
    <source>
        <dbReference type="Proteomes" id="UP000179454"/>
    </source>
</evidence>
<keyword evidence="6" id="KW-1185">Reference proteome</keyword>
<dbReference type="PANTHER" id="PTHR11365">
    <property type="entry name" value="5-OXOPROLINASE RELATED"/>
    <property type="match status" value="1"/>
</dbReference>
<accession>A0ABD6HG94</accession>
<evidence type="ECO:0000313" key="5">
    <source>
        <dbReference type="EMBL" id="MUP13072.1"/>
    </source>
</evidence>
<dbReference type="SUPFAM" id="SSF53067">
    <property type="entry name" value="Actin-like ATPase domain"/>
    <property type="match status" value="1"/>
</dbReference>
<dbReference type="RefSeq" id="WP_012649089.1">
    <property type="nucleotide sequence ID" value="NZ_AP023283.1"/>
</dbReference>
<evidence type="ECO:0000259" key="1">
    <source>
        <dbReference type="Pfam" id="PF01968"/>
    </source>
</evidence>
<dbReference type="InterPro" id="IPR008040">
    <property type="entry name" value="Hydant_A_N"/>
</dbReference>
<evidence type="ECO:0000259" key="3">
    <source>
        <dbReference type="Pfam" id="PF19278"/>
    </source>
</evidence>
<dbReference type="InterPro" id="IPR045079">
    <property type="entry name" value="Oxoprolinase-like"/>
</dbReference>
<dbReference type="Pfam" id="PF05378">
    <property type="entry name" value="Hydant_A_N"/>
    <property type="match status" value="1"/>
</dbReference>
<evidence type="ECO:0000313" key="4">
    <source>
        <dbReference type="EMBL" id="MUO45195.1"/>
    </source>
</evidence>
<dbReference type="InterPro" id="IPR043129">
    <property type="entry name" value="ATPase_NBD"/>
</dbReference>
<dbReference type="AlphaFoldDB" id="A0ABD6HG94"/>